<dbReference type="KEGG" id="gsn:YC6258_05718"/>
<accession>A0A0C5VUD3</accession>
<keyword evidence="4" id="KW-1185">Reference proteome</keyword>
<name>A0A0C5VUD3_9GAMM</name>
<evidence type="ECO:0000313" key="4">
    <source>
        <dbReference type="Proteomes" id="UP000032266"/>
    </source>
</evidence>
<evidence type="ECO:0008006" key="5">
    <source>
        <dbReference type="Google" id="ProtNLM"/>
    </source>
</evidence>
<dbReference type="STRING" id="1445510.YC6258_05718"/>
<organism evidence="3 4">
    <name type="scientific">Gynuella sunshinyii YC6258</name>
    <dbReference type="NCBI Taxonomy" id="1445510"/>
    <lineage>
        <taxon>Bacteria</taxon>
        <taxon>Pseudomonadati</taxon>
        <taxon>Pseudomonadota</taxon>
        <taxon>Gammaproteobacteria</taxon>
        <taxon>Oceanospirillales</taxon>
        <taxon>Saccharospirillaceae</taxon>
        <taxon>Gynuella</taxon>
    </lineage>
</organism>
<dbReference type="InterPro" id="IPR023200">
    <property type="entry name" value="RMF_sf"/>
</dbReference>
<keyword evidence="1" id="KW-0963">Cytoplasm</keyword>
<evidence type="ECO:0000313" key="3">
    <source>
        <dbReference type="EMBL" id="AJQ97746.1"/>
    </source>
</evidence>
<protein>
    <recommendedName>
        <fullName evidence="5">Ribosome modulation factor</fullName>
    </recommendedName>
</protein>
<dbReference type="Gene3D" id="1.10.10.620">
    <property type="entry name" value="ribosome modulation factor like domain"/>
    <property type="match status" value="1"/>
</dbReference>
<keyword evidence="2" id="KW-0810">Translation regulation</keyword>
<dbReference type="AlphaFoldDB" id="A0A0C5VUD3"/>
<sequence>MDNKTEWNLESLNKAYQQGYMRGLAGYSDGKDNPYIDEILAAAWDSGLDDGNEQLSKISEEHPKRA</sequence>
<dbReference type="EMBL" id="CP007142">
    <property type="protein sequence ID" value="AJQ97746.1"/>
    <property type="molecule type" value="Genomic_DNA"/>
</dbReference>
<dbReference type="OrthoDB" id="6370285at2"/>
<gene>
    <name evidence="3" type="ORF">YC6258_05718</name>
</gene>
<reference evidence="3 4" key="1">
    <citation type="submission" date="2014-01" db="EMBL/GenBank/DDBJ databases">
        <title>Full genme sequencing of cellulolytic bacterium Gynuella sunshinyii YC6258T gen. nov., sp. nov.</title>
        <authorList>
            <person name="Khan H."/>
            <person name="Chung E.J."/>
            <person name="Chung Y.R."/>
        </authorList>
    </citation>
    <scope>NUCLEOTIDE SEQUENCE [LARGE SCALE GENOMIC DNA]</scope>
    <source>
        <strain evidence="3 4">YC6258</strain>
    </source>
</reference>
<dbReference type="GO" id="GO:0006417">
    <property type="term" value="P:regulation of translation"/>
    <property type="evidence" value="ECO:0007669"/>
    <property type="project" value="UniProtKB-KW"/>
</dbReference>
<dbReference type="Proteomes" id="UP000032266">
    <property type="component" value="Chromosome"/>
</dbReference>
<dbReference type="RefSeq" id="WP_044619408.1">
    <property type="nucleotide sequence ID" value="NZ_CP007142.1"/>
</dbReference>
<evidence type="ECO:0000256" key="1">
    <source>
        <dbReference type="ARBA" id="ARBA00022490"/>
    </source>
</evidence>
<dbReference type="InterPro" id="IPR007040">
    <property type="entry name" value="Ribosome_modulation_factor"/>
</dbReference>
<dbReference type="Pfam" id="PF04957">
    <property type="entry name" value="RMF"/>
    <property type="match status" value="1"/>
</dbReference>
<evidence type="ECO:0000256" key="2">
    <source>
        <dbReference type="ARBA" id="ARBA00022845"/>
    </source>
</evidence>
<dbReference type="HOGENOM" id="CLU_199788_0_0_6"/>
<proteinExistence type="predicted"/>